<feature type="region of interest" description="Disordered" evidence="1">
    <location>
        <begin position="23"/>
        <end position="52"/>
    </location>
</feature>
<feature type="compositionally biased region" description="Basic and acidic residues" evidence="1">
    <location>
        <begin position="32"/>
        <end position="46"/>
    </location>
</feature>
<dbReference type="Proteomes" id="UP001500840">
    <property type="component" value="Unassembled WGS sequence"/>
</dbReference>
<comment type="caution">
    <text evidence="2">The sequence shown here is derived from an EMBL/GenBank/DDBJ whole genome shotgun (WGS) entry which is preliminary data.</text>
</comment>
<evidence type="ECO:0008006" key="4">
    <source>
        <dbReference type="Google" id="ProtNLM"/>
    </source>
</evidence>
<accession>A0ABP8MWF9</accession>
<protein>
    <recommendedName>
        <fullName evidence="4">Secreted protein</fullName>
    </recommendedName>
</protein>
<proteinExistence type="predicted"/>
<organism evidence="2 3">
    <name type="scientific">Novipirellula rosea</name>
    <dbReference type="NCBI Taxonomy" id="1031540"/>
    <lineage>
        <taxon>Bacteria</taxon>
        <taxon>Pseudomonadati</taxon>
        <taxon>Planctomycetota</taxon>
        <taxon>Planctomycetia</taxon>
        <taxon>Pirellulales</taxon>
        <taxon>Pirellulaceae</taxon>
        <taxon>Novipirellula</taxon>
    </lineage>
</organism>
<reference evidence="3" key="1">
    <citation type="journal article" date="2019" name="Int. J. Syst. Evol. Microbiol.">
        <title>The Global Catalogue of Microorganisms (GCM) 10K type strain sequencing project: providing services to taxonomists for standard genome sequencing and annotation.</title>
        <authorList>
            <consortium name="The Broad Institute Genomics Platform"/>
            <consortium name="The Broad Institute Genome Sequencing Center for Infectious Disease"/>
            <person name="Wu L."/>
            <person name="Ma J."/>
        </authorList>
    </citation>
    <scope>NUCLEOTIDE SEQUENCE [LARGE SCALE GENOMIC DNA]</scope>
    <source>
        <strain evidence="3">JCM 17759</strain>
    </source>
</reference>
<evidence type="ECO:0000313" key="3">
    <source>
        <dbReference type="Proteomes" id="UP001500840"/>
    </source>
</evidence>
<evidence type="ECO:0000256" key="1">
    <source>
        <dbReference type="SAM" id="MobiDB-lite"/>
    </source>
</evidence>
<dbReference type="RefSeq" id="WP_345323182.1">
    <property type="nucleotide sequence ID" value="NZ_BAABGA010000035.1"/>
</dbReference>
<sequence>MKPFSILILLALCVPTLGCGSESVPQPPALDAETRDAIAQEDKSIDDAEANQ</sequence>
<dbReference type="EMBL" id="BAABGA010000035">
    <property type="protein sequence ID" value="GAA4455437.1"/>
    <property type="molecule type" value="Genomic_DNA"/>
</dbReference>
<gene>
    <name evidence="2" type="ORF">GCM10023156_29450</name>
</gene>
<keyword evidence="3" id="KW-1185">Reference proteome</keyword>
<evidence type="ECO:0000313" key="2">
    <source>
        <dbReference type="EMBL" id="GAA4455437.1"/>
    </source>
</evidence>
<name>A0ABP8MWF9_9BACT</name>